<protein>
    <submittedName>
        <fullName evidence="2">Uncharacterized protein</fullName>
    </submittedName>
</protein>
<organism evidence="2 3">
    <name type="scientific">Pleurodeles waltl</name>
    <name type="common">Iberian ribbed newt</name>
    <dbReference type="NCBI Taxonomy" id="8319"/>
    <lineage>
        <taxon>Eukaryota</taxon>
        <taxon>Metazoa</taxon>
        <taxon>Chordata</taxon>
        <taxon>Craniata</taxon>
        <taxon>Vertebrata</taxon>
        <taxon>Euteleostomi</taxon>
        <taxon>Amphibia</taxon>
        <taxon>Batrachia</taxon>
        <taxon>Caudata</taxon>
        <taxon>Salamandroidea</taxon>
        <taxon>Salamandridae</taxon>
        <taxon>Pleurodelinae</taxon>
        <taxon>Pleurodeles</taxon>
    </lineage>
</organism>
<proteinExistence type="predicted"/>
<comment type="caution">
    <text evidence="2">The sequence shown here is derived from an EMBL/GenBank/DDBJ whole genome shotgun (WGS) entry which is preliminary data.</text>
</comment>
<accession>A0AAV7KLN4</accession>
<keyword evidence="3" id="KW-1185">Reference proteome</keyword>
<feature type="compositionally biased region" description="Basic and acidic residues" evidence="1">
    <location>
        <begin position="291"/>
        <end position="302"/>
    </location>
</feature>
<dbReference type="GO" id="GO:0005737">
    <property type="term" value="C:cytoplasm"/>
    <property type="evidence" value="ECO:0007669"/>
    <property type="project" value="InterPro"/>
</dbReference>
<evidence type="ECO:0000313" key="2">
    <source>
        <dbReference type="EMBL" id="KAJ1079991.1"/>
    </source>
</evidence>
<name>A0AAV7KLN4_PLEWA</name>
<reference evidence="2" key="1">
    <citation type="journal article" date="2022" name="bioRxiv">
        <title>Sequencing and chromosome-scale assembly of the giantPleurodeles waltlgenome.</title>
        <authorList>
            <person name="Brown T."/>
            <person name="Elewa A."/>
            <person name="Iarovenko S."/>
            <person name="Subramanian E."/>
            <person name="Araus A.J."/>
            <person name="Petzold A."/>
            <person name="Susuki M."/>
            <person name="Suzuki K.-i.T."/>
            <person name="Hayashi T."/>
            <person name="Toyoda A."/>
            <person name="Oliveira C."/>
            <person name="Osipova E."/>
            <person name="Leigh N.D."/>
            <person name="Simon A."/>
            <person name="Yun M.H."/>
        </authorList>
    </citation>
    <scope>NUCLEOTIDE SEQUENCE</scope>
    <source>
        <strain evidence="2">20211129_DDA</strain>
        <tissue evidence="2">Liver</tissue>
    </source>
</reference>
<evidence type="ECO:0000313" key="3">
    <source>
        <dbReference type="Proteomes" id="UP001066276"/>
    </source>
</evidence>
<feature type="region of interest" description="Disordered" evidence="1">
    <location>
        <begin position="1"/>
        <end position="43"/>
    </location>
</feature>
<dbReference type="InterPro" id="IPR029163">
    <property type="entry name" value="SAP25"/>
</dbReference>
<dbReference type="AlphaFoldDB" id="A0AAV7KLN4"/>
<gene>
    <name evidence="2" type="ORF">NDU88_000213</name>
</gene>
<dbReference type="Pfam" id="PF15476">
    <property type="entry name" value="SAP25"/>
    <property type="match status" value="1"/>
</dbReference>
<evidence type="ECO:0000256" key="1">
    <source>
        <dbReference type="SAM" id="MobiDB-lite"/>
    </source>
</evidence>
<feature type="region of interest" description="Disordered" evidence="1">
    <location>
        <begin position="282"/>
        <end position="302"/>
    </location>
</feature>
<dbReference type="GO" id="GO:0006355">
    <property type="term" value="P:regulation of DNA-templated transcription"/>
    <property type="evidence" value="ECO:0007669"/>
    <property type="project" value="InterPro"/>
</dbReference>
<sequence>MVGADMEGPHHTLWGEDSDDPPDDTCWTEGYSEVDSDTEGSPGRAACLQTDVWPSDGTLGGFSAFHLPVEHRVGVCPRPCIPSPHTAAAPGREIPCCAVPPTFCRSPWTPHPAIGGSREPCKLVPRQPPPCNLAISHSNRTFSHPSFQSYYTAVALWNFGAKENGPCKDPTRPATDGNIKQPVLPIDTSDFFFTDPLLPPGHRVYNCLSSRSQQELQEAEELLIRLNQNFAYWAERTGEVEKLAMVWGTFQDQLSVFSGLVAWQSEQMDSVNESCFGLSTDDTETLQQHSEVPHRSNKELPH</sequence>
<dbReference type="Proteomes" id="UP001066276">
    <property type="component" value="Chromosome 12"/>
</dbReference>
<dbReference type="EMBL" id="JANPWB010000016">
    <property type="protein sequence ID" value="KAJ1079991.1"/>
    <property type="molecule type" value="Genomic_DNA"/>
</dbReference>
<dbReference type="GO" id="GO:0005634">
    <property type="term" value="C:nucleus"/>
    <property type="evidence" value="ECO:0007669"/>
    <property type="project" value="InterPro"/>
</dbReference>